<evidence type="ECO:0000313" key="1">
    <source>
        <dbReference type="EMBL" id="KAK9018739.1"/>
    </source>
</evidence>
<proteinExistence type="predicted"/>
<dbReference type="EMBL" id="JBBPBN010000018">
    <property type="protein sequence ID" value="KAK9018739.1"/>
    <property type="molecule type" value="Genomic_DNA"/>
</dbReference>
<sequence>MYHCRRAEPPSRMVLKILTSYFTQDKLRAWARALVSRARMSDVVGQLMDACSEAQLHESTTCGLKANLAPAQRLGYKP</sequence>
<reference evidence="1 2" key="1">
    <citation type="journal article" date="2024" name="G3 (Bethesda)">
        <title>Genome assembly of Hibiscus sabdariffa L. provides insights into metabolisms of medicinal natural products.</title>
        <authorList>
            <person name="Kim T."/>
        </authorList>
    </citation>
    <scope>NUCLEOTIDE SEQUENCE [LARGE SCALE GENOMIC DNA]</scope>
    <source>
        <strain evidence="1">TK-2024</strain>
        <tissue evidence="1">Old leaves</tissue>
    </source>
</reference>
<evidence type="ECO:0000313" key="2">
    <source>
        <dbReference type="Proteomes" id="UP001396334"/>
    </source>
</evidence>
<gene>
    <name evidence="1" type="ORF">V6N11_033786</name>
</gene>
<keyword evidence="2" id="KW-1185">Reference proteome</keyword>
<dbReference type="Proteomes" id="UP001396334">
    <property type="component" value="Unassembled WGS sequence"/>
</dbReference>
<accession>A0ABR2S1C1</accession>
<organism evidence="1 2">
    <name type="scientific">Hibiscus sabdariffa</name>
    <name type="common">roselle</name>
    <dbReference type="NCBI Taxonomy" id="183260"/>
    <lineage>
        <taxon>Eukaryota</taxon>
        <taxon>Viridiplantae</taxon>
        <taxon>Streptophyta</taxon>
        <taxon>Embryophyta</taxon>
        <taxon>Tracheophyta</taxon>
        <taxon>Spermatophyta</taxon>
        <taxon>Magnoliopsida</taxon>
        <taxon>eudicotyledons</taxon>
        <taxon>Gunneridae</taxon>
        <taxon>Pentapetalae</taxon>
        <taxon>rosids</taxon>
        <taxon>malvids</taxon>
        <taxon>Malvales</taxon>
        <taxon>Malvaceae</taxon>
        <taxon>Malvoideae</taxon>
        <taxon>Hibiscus</taxon>
    </lineage>
</organism>
<comment type="caution">
    <text evidence="1">The sequence shown here is derived from an EMBL/GenBank/DDBJ whole genome shotgun (WGS) entry which is preliminary data.</text>
</comment>
<name>A0ABR2S1C1_9ROSI</name>
<protein>
    <submittedName>
        <fullName evidence="1">Uncharacterized protein</fullName>
    </submittedName>
</protein>